<keyword evidence="3" id="KW-0964">Secreted</keyword>
<name>A0ABN1FPF6_9ACTN</name>
<proteinExistence type="predicted"/>
<keyword evidence="5" id="KW-0130">Cell adhesion</keyword>
<evidence type="ECO:0000256" key="8">
    <source>
        <dbReference type="SAM" id="MobiDB-lite"/>
    </source>
</evidence>
<feature type="chain" id="PRO_5046927239" description="Chaplin domain-containing protein" evidence="9">
    <location>
        <begin position="28"/>
        <end position="92"/>
    </location>
</feature>
<evidence type="ECO:0000256" key="2">
    <source>
        <dbReference type="ARBA" id="ARBA00022512"/>
    </source>
</evidence>
<dbReference type="Proteomes" id="UP001500668">
    <property type="component" value="Unassembled WGS sequence"/>
</dbReference>
<evidence type="ECO:0000256" key="7">
    <source>
        <dbReference type="PROSITE-ProRule" id="PRU01232"/>
    </source>
</evidence>
<dbReference type="InterPro" id="IPR005528">
    <property type="entry name" value="ChpA-H"/>
</dbReference>
<reference evidence="11 12" key="1">
    <citation type="journal article" date="2019" name="Int. J. Syst. Evol. Microbiol.">
        <title>The Global Catalogue of Microorganisms (GCM) 10K type strain sequencing project: providing services to taxonomists for standard genome sequencing and annotation.</title>
        <authorList>
            <consortium name="The Broad Institute Genomics Platform"/>
            <consortium name="The Broad Institute Genome Sequencing Center for Infectious Disease"/>
            <person name="Wu L."/>
            <person name="Ma J."/>
        </authorList>
    </citation>
    <scope>NUCLEOTIDE SEQUENCE [LARGE SCALE GENOMIC DNA]</scope>
    <source>
        <strain evidence="11 12">JCM 5067</strain>
    </source>
</reference>
<gene>
    <name evidence="11" type="ORF">GCM10010394_25650</name>
</gene>
<evidence type="ECO:0000313" key="11">
    <source>
        <dbReference type="EMBL" id="GAA0595078.1"/>
    </source>
</evidence>
<protein>
    <recommendedName>
        <fullName evidence="10">Chaplin domain-containing protein</fullName>
    </recommendedName>
</protein>
<keyword evidence="2" id="KW-0134">Cell wall</keyword>
<keyword evidence="4 9" id="KW-0732">Signal</keyword>
<comment type="subcellular location">
    <subcellularLocation>
        <location evidence="1">Secreted</location>
        <location evidence="1">Cell wall</location>
    </subcellularLocation>
</comment>
<keyword evidence="12" id="KW-1185">Reference proteome</keyword>
<evidence type="ECO:0000256" key="1">
    <source>
        <dbReference type="ARBA" id="ARBA00004191"/>
    </source>
</evidence>
<feature type="region of interest" description="Disordered" evidence="8">
    <location>
        <begin position="27"/>
        <end position="53"/>
    </location>
</feature>
<feature type="signal peptide" evidence="9">
    <location>
        <begin position="1"/>
        <end position="27"/>
    </location>
</feature>
<evidence type="ECO:0000256" key="5">
    <source>
        <dbReference type="ARBA" id="ARBA00022889"/>
    </source>
</evidence>
<evidence type="ECO:0000256" key="3">
    <source>
        <dbReference type="ARBA" id="ARBA00022525"/>
    </source>
</evidence>
<accession>A0ABN1FPF6</accession>
<feature type="compositionally biased region" description="Basic and acidic residues" evidence="8">
    <location>
        <begin position="30"/>
        <end position="52"/>
    </location>
</feature>
<sequence>MTNTKKYVLAALVGTALTFGSVAPAMAADHGPDRGYGDHDDRYRDGSDRGECSNHGSAYAEGYVSHSPGLLSGNLIQIPINIPINICGNHIL</sequence>
<keyword evidence="6 7" id="KW-0034">Amyloid</keyword>
<feature type="domain" description="Chaplin" evidence="10">
    <location>
        <begin position="67"/>
        <end position="92"/>
    </location>
</feature>
<evidence type="ECO:0000256" key="4">
    <source>
        <dbReference type="ARBA" id="ARBA00022729"/>
    </source>
</evidence>
<dbReference type="PROSITE" id="PS51884">
    <property type="entry name" value="CHAPLIN"/>
    <property type="match status" value="1"/>
</dbReference>
<evidence type="ECO:0000256" key="6">
    <source>
        <dbReference type="ARBA" id="ARBA00023087"/>
    </source>
</evidence>
<evidence type="ECO:0000313" key="12">
    <source>
        <dbReference type="Proteomes" id="UP001500668"/>
    </source>
</evidence>
<dbReference type="Pfam" id="PF03777">
    <property type="entry name" value="ChpA-C"/>
    <property type="match status" value="1"/>
</dbReference>
<organism evidence="11 12">
    <name type="scientific">Streptomyces crystallinus</name>
    <dbReference type="NCBI Taxonomy" id="68191"/>
    <lineage>
        <taxon>Bacteria</taxon>
        <taxon>Bacillati</taxon>
        <taxon>Actinomycetota</taxon>
        <taxon>Actinomycetes</taxon>
        <taxon>Kitasatosporales</taxon>
        <taxon>Streptomycetaceae</taxon>
        <taxon>Streptomyces</taxon>
    </lineage>
</organism>
<dbReference type="EMBL" id="BAAACA010000014">
    <property type="protein sequence ID" value="GAA0595078.1"/>
    <property type="molecule type" value="Genomic_DNA"/>
</dbReference>
<comment type="caution">
    <text evidence="11">The sequence shown here is derived from an EMBL/GenBank/DDBJ whole genome shotgun (WGS) entry which is preliminary data.</text>
</comment>
<evidence type="ECO:0000256" key="9">
    <source>
        <dbReference type="SAM" id="SignalP"/>
    </source>
</evidence>
<evidence type="ECO:0000259" key="10">
    <source>
        <dbReference type="PROSITE" id="PS51884"/>
    </source>
</evidence>
<dbReference type="RefSeq" id="WP_344073606.1">
    <property type="nucleotide sequence ID" value="NZ_BAAACA010000014.1"/>
</dbReference>